<dbReference type="RefSeq" id="WP_227569877.1">
    <property type="nucleotide sequence ID" value="NZ_CP101988.1"/>
</dbReference>
<evidence type="ECO:0000313" key="1">
    <source>
        <dbReference type="EMBL" id="UUI75228.1"/>
    </source>
</evidence>
<evidence type="ECO:0000313" key="2">
    <source>
        <dbReference type="Proteomes" id="UP001316189"/>
    </source>
</evidence>
<reference evidence="1 2" key="1">
    <citation type="submission" date="2022-07" db="EMBL/GenBank/DDBJ databases">
        <title>Novel species in genus cellulomonas.</title>
        <authorList>
            <person name="Ye L."/>
        </authorList>
    </citation>
    <scope>NUCLEOTIDE SEQUENCE [LARGE SCALE GENOMIC DNA]</scope>
    <source>
        <strain evidence="2">zg-Y338</strain>
    </source>
</reference>
<dbReference type="EMBL" id="CP101988">
    <property type="protein sequence ID" value="UUI75228.1"/>
    <property type="molecule type" value="Genomic_DNA"/>
</dbReference>
<dbReference type="Proteomes" id="UP001316189">
    <property type="component" value="Chromosome"/>
</dbReference>
<organism evidence="1 2">
    <name type="scientific">Cellulomonas chengniuliangii</name>
    <dbReference type="NCBI Taxonomy" id="2968084"/>
    <lineage>
        <taxon>Bacteria</taxon>
        <taxon>Bacillati</taxon>
        <taxon>Actinomycetota</taxon>
        <taxon>Actinomycetes</taxon>
        <taxon>Micrococcales</taxon>
        <taxon>Cellulomonadaceae</taxon>
        <taxon>Cellulomonas</taxon>
    </lineage>
</organism>
<dbReference type="Gene3D" id="3.20.80.10">
    <property type="entry name" value="Regulatory factor, effector binding domain"/>
    <property type="match status" value="1"/>
</dbReference>
<accession>A0ABY5KZX5</accession>
<keyword evidence="2" id="KW-1185">Reference proteome</keyword>
<gene>
    <name evidence="1" type="ORF">NP064_15930</name>
</gene>
<protein>
    <submittedName>
        <fullName evidence="1">GyrI-like domain-containing protein</fullName>
    </submittedName>
</protein>
<dbReference type="InterPro" id="IPR011256">
    <property type="entry name" value="Reg_factor_effector_dom_sf"/>
</dbReference>
<name>A0ABY5KZX5_9CELL</name>
<sequence length="179" mass="19519">MAEPVCARRDEQPYAAIRATMTSGSLAEESARLRDVVRLWFHLHEFLPGGGPLLRYLVVDDGARAQVDVGYPVARASMPQLIEAIELGQSPVGEPGAGVHLDRLPAGDYAWVVHEGDPAELDEVRQMLEWWIGSKGLSLDRWSTGRGSAWGGRVEYDLTGGPPDAPDAVCRTELAFRLA</sequence>
<proteinExistence type="predicted"/>